<gene>
    <name evidence="2" type="ORF">GCM10010985_10420</name>
</gene>
<protein>
    <recommendedName>
        <fullName evidence="4">MotA/TolQ/ExbB proton channel domain-containing protein</fullName>
    </recommendedName>
</protein>
<evidence type="ECO:0008006" key="4">
    <source>
        <dbReference type="Google" id="ProtNLM"/>
    </source>
</evidence>
<organism evidence="2 3">
    <name type="scientific">Caballeronia grimmiae</name>
    <dbReference type="NCBI Taxonomy" id="1071679"/>
    <lineage>
        <taxon>Bacteria</taxon>
        <taxon>Pseudomonadati</taxon>
        <taxon>Pseudomonadota</taxon>
        <taxon>Betaproteobacteria</taxon>
        <taxon>Burkholderiales</taxon>
        <taxon>Burkholderiaceae</taxon>
        <taxon>Caballeronia</taxon>
    </lineage>
</organism>
<feature type="transmembrane region" description="Helical" evidence="1">
    <location>
        <begin position="21"/>
        <end position="41"/>
    </location>
</feature>
<sequence length="213" mass="23926">MDTSALDTSFEITCRKVTNQLLFASSVAFLILVMFVIYMRFTGPLTGPTRCAGLTFALICQVLAALAMLSYVWSAIPTLWNFQRYGARRLNAEFEHDSQNAMQLTSFDRSHLEGADRYVQSFIDRQRTFVEAFVGPMTNVALFSLVGLAVSVYKEFTSDHPLPFNNYVQYGMAFLGGIAFGAVLLNRVLRRYSYLRDVLALALSNKGSFDMNV</sequence>
<keyword evidence="1" id="KW-0812">Transmembrane</keyword>
<keyword evidence="3" id="KW-1185">Reference proteome</keyword>
<feature type="transmembrane region" description="Helical" evidence="1">
    <location>
        <begin position="129"/>
        <end position="150"/>
    </location>
</feature>
<evidence type="ECO:0000256" key="1">
    <source>
        <dbReference type="SAM" id="Phobius"/>
    </source>
</evidence>
<keyword evidence="1" id="KW-1133">Transmembrane helix</keyword>
<accession>A0ABQ1R6U6</accession>
<feature type="transmembrane region" description="Helical" evidence="1">
    <location>
        <begin position="53"/>
        <end position="80"/>
    </location>
</feature>
<comment type="caution">
    <text evidence="2">The sequence shown here is derived from an EMBL/GenBank/DDBJ whole genome shotgun (WGS) entry which is preliminary data.</text>
</comment>
<feature type="transmembrane region" description="Helical" evidence="1">
    <location>
        <begin position="170"/>
        <end position="189"/>
    </location>
</feature>
<evidence type="ECO:0000313" key="3">
    <source>
        <dbReference type="Proteomes" id="UP000597138"/>
    </source>
</evidence>
<keyword evidence="1" id="KW-0472">Membrane</keyword>
<reference evidence="3" key="1">
    <citation type="journal article" date="2019" name="Int. J. Syst. Evol. Microbiol.">
        <title>The Global Catalogue of Microorganisms (GCM) 10K type strain sequencing project: providing services to taxonomists for standard genome sequencing and annotation.</title>
        <authorList>
            <consortium name="The Broad Institute Genomics Platform"/>
            <consortium name="The Broad Institute Genome Sequencing Center for Infectious Disease"/>
            <person name="Wu L."/>
            <person name="Ma J."/>
        </authorList>
    </citation>
    <scope>NUCLEOTIDE SEQUENCE [LARGE SCALE GENOMIC DNA]</scope>
    <source>
        <strain evidence="3">CGMCC 1.11013</strain>
    </source>
</reference>
<evidence type="ECO:0000313" key="2">
    <source>
        <dbReference type="EMBL" id="GGD58356.1"/>
    </source>
</evidence>
<dbReference type="RefSeq" id="WP_152562536.1">
    <property type="nucleotide sequence ID" value="NZ_BMEG01000001.1"/>
</dbReference>
<name>A0ABQ1R6U6_9BURK</name>
<dbReference type="EMBL" id="BMEG01000001">
    <property type="protein sequence ID" value="GGD58356.1"/>
    <property type="molecule type" value="Genomic_DNA"/>
</dbReference>
<dbReference type="Proteomes" id="UP000597138">
    <property type="component" value="Unassembled WGS sequence"/>
</dbReference>
<proteinExistence type="predicted"/>